<dbReference type="GO" id="GO:0005975">
    <property type="term" value="P:carbohydrate metabolic process"/>
    <property type="evidence" value="ECO:0007669"/>
    <property type="project" value="UniProtKB-ARBA"/>
</dbReference>
<evidence type="ECO:0000256" key="4">
    <source>
        <dbReference type="ARBA" id="ARBA00023136"/>
    </source>
</evidence>
<name>A0A7G1KF79_9NOCA</name>
<dbReference type="PANTHER" id="PTHR42718:SF35">
    <property type="entry name" value="BLL0718 PROTEIN"/>
    <property type="match status" value="1"/>
</dbReference>
<feature type="transmembrane region" description="Helical" evidence="6">
    <location>
        <begin position="267"/>
        <end position="286"/>
    </location>
</feature>
<organism evidence="8 9">
    <name type="scientific">Nocardia wallacei</name>
    <dbReference type="NCBI Taxonomy" id="480035"/>
    <lineage>
        <taxon>Bacteria</taxon>
        <taxon>Bacillati</taxon>
        <taxon>Actinomycetota</taxon>
        <taxon>Actinomycetes</taxon>
        <taxon>Mycobacteriales</taxon>
        <taxon>Nocardiaceae</taxon>
        <taxon>Nocardia</taxon>
    </lineage>
</organism>
<feature type="transmembrane region" description="Helical" evidence="6">
    <location>
        <begin position="223"/>
        <end position="247"/>
    </location>
</feature>
<feature type="transmembrane region" description="Helical" evidence="6">
    <location>
        <begin position="438"/>
        <end position="459"/>
    </location>
</feature>
<sequence length="808" mass="81812">MQKTGTARHPGAILGVMAFAGIVASLTQTLVVPLLGQMPQLLHTSASNATWVVTASLLAGAVTTPVAGRLGDLLGKRRVLLASVVPLVVGSVICAVASSLWPMIIGRVLQGMCVGLIPVGIAALRDLLPPERLGSGIALISSSLGIGGALGLPLAAAVIEYSNWRVLFWGVAVLAALVGLLIFTVIPATPPNTARGRFDFLGAIGLGAALICLLLAISKGASWGWTSGLTIGLFAAAVVVLLLWGLWELRSRDPLVDLRVTARPQVLLTNAASIVVGMAMYAQSLIVPQLLQLPESTGYGLGQSMMAMGLWMAPAGLMMMAVSPFGARLSALSGPKITLIVGCIIIAAGYGSSMGLMGTTWGLLVVTLIINVGVGFAYGAMPALVMGAVPQSETAAANSFNTLMRSIGTSTAAAVVGAVLAQMSVTLAGHSIPTENGFRAGLLIGCGVAAAGAVVALFIPARRSERAAPAPAGPRHALDDDRELVHAAVGALDPAGGADAMRQSGGGATQYDGVAAGQPNGVAARHGTAGSPAVSGPVLYGRMLDSRGVAVAGATLTLISSSGQQLGRAQSRADGYYELSAPAAGSYVLIASAEGRRPDASTVTLADRPVSCDVTLAAMAGLAGTVARAGDNAPVAEAQVSALDLRGEVLASAVTDPEGRFGLTELPEGEFTVAVSALGFHPTALAVRVAGSGVTSLDVLLRPGIRLHGVVRVHDGRPIEDARVTLADARGNVVDTMTTGPDGSYSFGNLDEGSYTVVATGYGPTTTRVSVRGGDLDDVDLELGHGSPERSAVAVAERNGYSGEARDN</sequence>
<dbReference type="Pfam" id="PF13620">
    <property type="entry name" value="CarboxypepD_reg"/>
    <property type="match status" value="3"/>
</dbReference>
<evidence type="ECO:0000259" key="7">
    <source>
        <dbReference type="PROSITE" id="PS50850"/>
    </source>
</evidence>
<comment type="subcellular location">
    <subcellularLocation>
        <location evidence="1">Cell membrane</location>
        <topology evidence="1">Multi-pass membrane protein</topology>
    </subcellularLocation>
</comment>
<evidence type="ECO:0000256" key="2">
    <source>
        <dbReference type="ARBA" id="ARBA00022692"/>
    </source>
</evidence>
<feature type="transmembrane region" description="Helical" evidence="6">
    <location>
        <begin position="12"/>
        <end position="36"/>
    </location>
</feature>
<dbReference type="Gene3D" id="2.60.40.1120">
    <property type="entry name" value="Carboxypeptidase-like, regulatory domain"/>
    <property type="match status" value="2"/>
</dbReference>
<dbReference type="EMBL" id="AP023396">
    <property type="protein sequence ID" value="BCK53216.1"/>
    <property type="molecule type" value="Genomic_DNA"/>
</dbReference>
<keyword evidence="2 6" id="KW-0812">Transmembrane</keyword>
<protein>
    <recommendedName>
        <fullName evidence="7">Major facilitator superfamily (MFS) profile domain-containing protein</fullName>
    </recommendedName>
</protein>
<dbReference type="InterPro" id="IPR008969">
    <property type="entry name" value="CarboxyPept-like_regulatory"/>
</dbReference>
<feature type="transmembrane region" description="Helical" evidence="6">
    <location>
        <begin position="363"/>
        <end position="389"/>
    </location>
</feature>
<feature type="transmembrane region" description="Helical" evidence="6">
    <location>
        <begin position="48"/>
        <end position="67"/>
    </location>
</feature>
<feature type="transmembrane region" description="Helical" evidence="6">
    <location>
        <begin position="166"/>
        <end position="186"/>
    </location>
</feature>
<dbReference type="PANTHER" id="PTHR42718">
    <property type="entry name" value="MAJOR FACILITATOR SUPERFAMILY MULTIDRUG TRANSPORTER MFSC"/>
    <property type="match status" value="1"/>
</dbReference>
<dbReference type="InterPro" id="IPR036259">
    <property type="entry name" value="MFS_trans_sf"/>
</dbReference>
<feature type="transmembrane region" description="Helical" evidence="6">
    <location>
        <begin position="136"/>
        <end position="160"/>
    </location>
</feature>
<keyword evidence="3 6" id="KW-1133">Transmembrane helix</keyword>
<feature type="region of interest" description="Disordered" evidence="5">
    <location>
        <begin position="784"/>
        <end position="808"/>
    </location>
</feature>
<dbReference type="GO" id="GO:0005886">
    <property type="term" value="C:plasma membrane"/>
    <property type="evidence" value="ECO:0007669"/>
    <property type="project" value="UniProtKB-SubCell"/>
</dbReference>
<dbReference type="AlphaFoldDB" id="A0A7G1KF79"/>
<dbReference type="Proteomes" id="UP000516173">
    <property type="component" value="Chromosome"/>
</dbReference>
<dbReference type="CDD" id="cd17504">
    <property type="entry name" value="MFS_MMR_MDR_like"/>
    <property type="match status" value="1"/>
</dbReference>
<evidence type="ECO:0000256" key="3">
    <source>
        <dbReference type="ARBA" id="ARBA00022989"/>
    </source>
</evidence>
<feature type="transmembrane region" description="Helical" evidence="6">
    <location>
        <begin position="306"/>
        <end position="325"/>
    </location>
</feature>
<dbReference type="SUPFAM" id="SSF49478">
    <property type="entry name" value="Cna protein B-type domain"/>
    <property type="match status" value="1"/>
</dbReference>
<evidence type="ECO:0000256" key="5">
    <source>
        <dbReference type="SAM" id="MobiDB-lite"/>
    </source>
</evidence>
<evidence type="ECO:0000313" key="9">
    <source>
        <dbReference type="Proteomes" id="UP000516173"/>
    </source>
</evidence>
<dbReference type="Gene3D" id="1.20.1250.20">
    <property type="entry name" value="MFS general substrate transporter like domains"/>
    <property type="match status" value="2"/>
</dbReference>
<dbReference type="KEGG" id="nwl:NWFMUON74_09880"/>
<keyword evidence="9" id="KW-1185">Reference proteome</keyword>
<reference evidence="8 9" key="1">
    <citation type="submission" date="2020-08" db="EMBL/GenBank/DDBJ databases">
        <title>Genome Sequencing of Nocardia wallacei strain FMUON74 and assembly.</title>
        <authorList>
            <person name="Toyokawa M."/>
            <person name="Uesaka K."/>
        </authorList>
    </citation>
    <scope>NUCLEOTIDE SEQUENCE [LARGE SCALE GENOMIC DNA]</scope>
    <source>
        <strain evidence="8 9">FMUON74</strain>
    </source>
</reference>
<dbReference type="Pfam" id="PF07690">
    <property type="entry name" value="MFS_1"/>
    <property type="match status" value="1"/>
</dbReference>
<feature type="transmembrane region" description="Helical" evidence="6">
    <location>
        <begin position="337"/>
        <end position="357"/>
    </location>
</feature>
<proteinExistence type="predicted"/>
<evidence type="ECO:0000313" key="8">
    <source>
        <dbReference type="EMBL" id="BCK53216.1"/>
    </source>
</evidence>
<accession>A0A7G1KF79</accession>
<dbReference type="Gene3D" id="2.60.40.10">
    <property type="entry name" value="Immunoglobulins"/>
    <property type="match status" value="1"/>
</dbReference>
<dbReference type="PROSITE" id="PS50850">
    <property type="entry name" value="MFS"/>
    <property type="match status" value="1"/>
</dbReference>
<evidence type="ECO:0000256" key="1">
    <source>
        <dbReference type="ARBA" id="ARBA00004651"/>
    </source>
</evidence>
<dbReference type="InterPro" id="IPR011701">
    <property type="entry name" value="MFS"/>
</dbReference>
<keyword evidence="4 6" id="KW-0472">Membrane</keyword>
<dbReference type="InterPro" id="IPR020846">
    <property type="entry name" value="MFS_dom"/>
</dbReference>
<evidence type="ECO:0000256" key="6">
    <source>
        <dbReference type="SAM" id="Phobius"/>
    </source>
</evidence>
<dbReference type="InterPro" id="IPR013783">
    <property type="entry name" value="Ig-like_fold"/>
</dbReference>
<feature type="transmembrane region" description="Helical" evidence="6">
    <location>
        <begin position="198"/>
        <end position="217"/>
    </location>
</feature>
<gene>
    <name evidence="8" type="ORF">NWFMUON74_09880</name>
</gene>
<dbReference type="SUPFAM" id="SSF49464">
    <property type="entry name" value="Carboxypeptidase regulatory domain-like"/>
    <property type="match status" value="2"/>
</dbReference>
<dbReference type="GO" id="GO:0022857">
    <property type="term" value="F:transmembrane transporter activity"/>
    <property type="evidence" value="ECO:0007669"/>
    <property type="project" value="InterPro"/>
</dbReference>
<feature type="transmembrane region" description="Helical" evidence="6">
    <location>
        <begin position="410"/>
        <end position="432"/>
    </location>
</feature>
<dbReference type="SUPFAM" id="SSF103473">
    <property type="entry name" value="MFS general substrate transporter"/>
    <property type="match status" value="2"/>
</dbReference>
<feature type="transmembrane region" description="Helical" evidence="6">
    <location>
        <begin position="79"/>
        <end position="98"/>
    </location>
</feature>
<feature type="domain" description="Major facilitator superfamily (MFS) profile" evidence="7">
    <location>
        <begin position="13"/>
        <end position="464"/>
    </location>
</feature>